<dbReference type="PANTHER" id="PTHR11829:SF343">
    <property type="entry name" value="FORK-HEAD DOMAIN-CONTAINING PROTEIN"/>
    <property type="match status" value="1"/>
</dbReference>
<dbReference type="SUPFAM" id="SSF46785">
    <property type="entry name" value="Winged helix' DNA-binding domain"/>
    <property type="match status" value="1"/>
</dbReference>
<organism evidence="6 7">
    <name type="scientific">Brachionus calyciflorus</name>
    <dbReference type="NCBI Taxonomy" id="104777"/>
    <lineage>
        <taxon>Eukaryota</taxon>
        <taxon>Metazoa</taxon>
        <taxon>Spiralia</taxon>
        <taxon>Gnathifera</taxon>
        <taxon>Rotifera</taxon>
        <taxon>Eurotatoria</taxon>
        <taxon>Monogononta</taxon>
        <taxon>Pseudotrocha</taxon>
        <taxon>Ploima</taxon>
        <taxon>Brachionidae</taxon>
        <taxon>Brachionus</taxon>
    </lineage>
</organism>
<feature type="compositionally biased region" description="Basic residues" evidence="4">
    <location>
        <begin position="219"/>
        <end position="228"/>
    </location>
</feature>
<dbReference type="GO" id="GO:0030154">
    <property type="term" value="P:cell differentiation"/>
    <property type="evidence" value="ECO:0007669"/>
    <property type="project" value="TreeGrafter"/>
</dbReference>
<dbReference type="PANTHER" id="PTHR11829">
    <property type="entry name" value="FORKHEAD BOX PROTEIN"/>
    <property type="match status" value="1"/>
</dbReference>
<keyword evidence="1 3" id="KW-0238">DNA-binding</keyword>
<dbReference type="GO" id="GO:0000978">
    <property type="term" value="F:RNA polymerase II cis-regulatory region sequence-specific DNA binding"/>
    <property type="evidence" value="ECO:0007669"/>
    <property type="project" value="TreeGrafter"/>
</dbReference>
<dbReference type="Gene3D" id="1.10.10.10">
    <property type="entry name" value="Winged helix-like DNA-binding domain superfamily/Winged helix DNA-binding domain"/>
    <property type="match status" value="1"/>
</dbReference>
<dbReference type="Pfam" id="PF00250">
    <property type="entry name" value="Forkhead"/>
    <property type="match status" value="1"/>
</dbReference>
<dbReference type="InterPro" id="IPR050211">
    <property type="entry name" value="FOX_domain-containing"/>
</dbReference>
<dbReference type="OrthoDB" id="10070006at2759"/>
<dbReference type="EMBL" id="CAJNOC010001185">
    <property type="protein sequence ID" value="CAF0842778.1"/>
    <property type="molecule type" value="Genomic_DNA"/>
</dbReference>
<name>A0A813VS93_9BILA</name>
<feature type="DNA-binding region" description="Fork-head" evidence="3">
    <location>
        <begin position="119"/>
        <end position="213"/>
    </location>
</feature>
<keyword evidence="7" id="KW-1185">Reference proteome</keyword>
<dbReference type="InterPro" id="IPR001766">
    <property type="entry name" value="Fork_head_dom"/>
</dbReference>
<feature type="domain" description="Fork-head" evidence="5">
    <location>
        <begin position="119"/>
        <end position="213"/>
    </location>
</feature>
<dbReference type="InterPro" id="IPR036390">
    <property type="entry name" value="WH_DNA-bd_sf"/>
</dbReference>
<dbReference type="PROSITE" id="PS00658">
    <property type="entry name" value="FORK_HEAD_2"/>
    <property type="match status" value="1"/>
</dbReference>
<dbReference type="AlphaFoldDB" id="A0A813VS93"/>
<gene>
    <name evidence="6" type="ORF">OXX778_LOCUS8543</name>
</gene>
<keyword evidence="2 3" id="KW-0539">Nucleus</keyword>
<dbReference type="InterPro" id="IPR036388">
    <property type="entry name" value="WH-like_DNA-bd_sf"/>
</dbReference>
<feature type="region of interest" description="Disordered" evidence="4">
    <location>
        <begin position="219"/>
        <end position="239"/>
    </location>
</feature>
<proteinExistence type="predicted"/>
<evidence type="ECO:0000256" key="4">
    <source>
        <dbReference type="SAM" id="MobiDB-lite"/>
    </source>
</evidence>
<accession>A0A813VS93</accession>
<dbReference type="InterPro" id="IPR030456">
    <property type="entry name" value="TF_fork_head_CS_2"/>
</dbReference>
<evidence type="ECO:0000313" key="6">
    <source>
        <dbReference type="EMBL" id="CAF0842778.1"/>
    </source>
</evidence>
<evidence type="ECO:0000256" key="1">
    <source>
        <dbReference type="ARBA" id="ARBA00023125"/>
    </source>
</evidence>
<evidence type="ECO:0000256" key="3">
    <source>
        <dbReference type="PROSITE-ProRule" id="PRU00089"/>
    </source>
</evidence>
<dbReference type="Proteomes" id="UP000663879">
    <property type="component" value="Unassembled WGS sequence"/>
</dbReference>
<reference evidence="6" key="1">
    <citation type="submission" date="2021-02" db="EMBL/GenBank/DDBJ databases">
        <authorList>
            <person name="Nowell W R."/>
        </authorList>
    </citation>
    <scope>NUCLEOTIDE SEQUENCE</scope>
    <source>
        <strain evidence="6">Ploen Becks lab</strain>
    </source>
</reference>
<protein>
    <recommendedName>
        <fullName evidence="5">Fork-head domain-containing protein</fullName>
    </recommendedName>
</protein>
<evidence type="ECO:0000259" key="5">
    <source>
        <dbReference type="PROSITE" id="PS50039"/>
    </source>
</evidence>
<dbReference type="GO" id="GO:0009653">
    <property type="term" value="P:anatomical structure morphogenesis"/>
    <property type="evidence" value="ECO:0007669"/>
    <property type="project" value="TreeGrafter"/>
</dbReference>
<feature type="region of interest" description="Disordered" evidence="4">
    <location>
        <begin position="84"/>
        <end position="120"/>
    </location>
</feature>
<sequence>MQQMAQDSNILDNFEIIDLNLFDGPIQFEQILDDVSFFETNSSFNFLNATNSFHNPVFVNYNSYESPIQYTFEEYGSLPVSDLDSNQVEETTSEEESKPDCSSPAEQSKNRRRMANFDKPPEPYADMIAKAILTSEDNLMQLKDIYTYMTKNYEDFTSKVETSKWKSAIRHNLSSHSFFIKTSFKNAQGHFWSIETSYLPLIKEKGTTVGIKKCLNRKPRVQKPRAKKQKIDSTEHQSETVLAGSTSMVIPQNQELYDAYYTSPIAYNDSAFFSSNENDSSSVSSSSSSSNSSYIYKFLMNSSPQVETYQPYGYYTIDNTNNVNYVNLINQQELSY</sequence>
<dbReference type="SMART" id="SM00339">
    <property type="entry name" value="FH"/>
    <property type="match status" value="1"/>
</dbReference>
<evidence type="ECO:0000313" key="7">
    <source>
        <dbReference type="Proteomes" id="UP000663879"/>
    </source>
</evidence>
<feature type="compositionally biased region" description="Basic and acidic residues" evidence="4">
    <location>
        <begin position="229"/>
        <end position="238"/>
    </location>
</feature>
<comment type="subcellular location">
    <subcellularLocation>
        <location evidence="3">Nucleus</location>
    </subcellularLocation>
</comment>
<dbReference type="PRINTS" id="PR00053">
    <property type="entry name" value="FORKHEAD"/>
</dbReference>
<dbReference type="PROSITE" id="PS50039">
    <property type="entry name" value="FORK_HEAD_3"/>
    <property type="match status" value="1"/>
</dbReference>
<dbReference type="GO" id="GO:0000981">
    <property type="term" value="F:DNA-binding transcription factor activity, RNA polymerase II-specific"/>
    <property type="evidence" value="ECO:0007669"/>
    <property type="project" value="TreeGrafter"/>
</dbReference>
<evidence type="ECO:0000256" key="2">
    <source>
        <dbReference type="ARBA" id="ARBA00023242"/>
    </source>
</evidence>
<comment type="caution">
    <text evidence="6">The sequence shown here is derived from an EMBL/GenBank/DDBJ whole genome shotgun (WGS) entry which is preliminary data.</text>
</comment>
<dbReference type="GO" id="GO:0005634">
    <property type="term" value="C:nucleus"/>
    <property type="evidence" value="ECO:0007669"/>
    <property type="project" value="UniProtKB-SubCell"/>
</dbReference>